<dbReference type="UniPathway" id="UPA00051">
    <property type="reaction ID" value="UER00462"/>
</dbReference>
<dbReference type="EMBL" id="FPCH01000003">
    <property type="protein sequence ID" value="SFV38233.1"/>
    <property type="molecule type" value="Genomic_DNA"/>
</dbReference>
<dbReference type="STRING" id="51670.SAMN04488557_3642"/>
<dbReference type="Pfam" id="PF01842">
    <property type="entry name" value="ACT"/>
    <property type="match status" value="1"/>
</dbReference>
<dbReference type="Gene3D" id="3.30.2130.10">
    <property type="entry name" value="VC0802-like"/>
    <property type="match status" value="1"/>
</dbReference>
<keyword evidence="19" id="KW-1185">Reference proteome</keyword>
<evidence type="ECO:0000256" key="4">
    <source>
        <dbReference type="ARBA" id="ARBA00010122"/>
    </source>
</evidence>
<dbReference type="NCBIfam" id="NF005155">
    <property type="entry name" value="PRK06635.1-4"/>
    <property type="match status" value="1"/>
</dbReference>
<keyword evidence="8 15" id="KW-0808">Transferase</keyword>
<dbReference type="InterPro" id="IPR036393">
    <property type="entry name" value="AceGlu_kinase-like_sf"/>
</dbReference>
<dbReference type="InterPro" id="IPR041740">
    <property type="entry name" value="AKii-LysC-BS"/>
</dbReference>
<dbReference type="GO" id="GO:0004072">
    <property type="term" value="F:aspartate kinase activity"/>
    <property type="evidence" value="ECO:0007669"/>
    <property type="project" value="UniProtKB-EC"/>
</dbReference>
<dbReference type="Proteomes" id="UP000199423">
    <property type="component" value="Unassembled WGS sequence"/>
</dbReference>
<dbReference type="Gene3D" id="3.40.1160.10">
    <property type="entry name" value="Acetylglutamate kinase-like"/>
    <property type="match status" value="1"/>
</dbReference>
<keyword evidence="10 15" id="KW-0418">Kinase</keyword>
<dbReference type="GO" id="GO:0009090">
    <property type="term" value="P:homoserine biosynthetic process"/>
    <property type="evidence" value="ECO:0007669"/>
    <property type="project" value="TreeGrafter"/>
</dbReference>
<feature type="binding site" evidence="14">
    <location>
        <position position="113"/>
    </location>
    <ligand>
        <name>substrate</name>
    </ligand>
</feature>
<evidence type="ECO:0000256" key="11">
    <source>
        <dbReference type="ARBA" id="ARBA00022840"/>
    </source>
</evidence>
<dbReference type="PIRSF" id="PIRSF000726">
    <property type="entry name" value="Asp_kin"/>
    <property type="match status" value="1"/>
</dbReference>
<dbReference type="InterPro" id="IPR002912">
    <property type="entry name" value="ACT_dom"/>
</dbReference>
<dbReference type="UniPathway" id="UPA00034">
    <property type="reaction ID" value="UER00015"/>
</dbReference>
<dbReference type="UniPathway" id="UPA00050">
    <property type="reaction ID" value="UER00461"/>
</dbReference>
<evidence type="ECO:0000256" key="13">
    <source>
        <dbReference type="ARBA" id="ARBA00047872"/>
    </source>
</evidence>
<feature type="binding site" evidence="14">
    <location>
        <position position="251"/>
    </location>
    <ligand>
        <name>ATP</name>
        <dbReference type="ChEBI" id="CHEBI:30616"/>
    </ligand>
</feature>
<dbReference type="CDD" id="cd04913">
    <property type="entry name" value="ACT_AKii-LysC-BS-like_1"/>
    <property type="match status" value="1"/>
</dbReference>
<dbReference type="FunFam" id="3.40.1160.10:FF:000002">
    <property type="entry name" value="Aspartokinase"/>
    <property type="match status" value="1"/>
</dbReference>
<dbReference type="GO" id="GO:0005829">
    <property type="term" value="C:cytosol"/>
    <property type="evidence" value="ECO:0007669"/>
    <property type="project" value="TreeGrafter"/>
</dbReference>
<gene>
    <name evidence="18" type="ORF">SAMN04488557_3642</name>
</gene>
<accession>A0A1I7NUD3</accession>
<sequence>MSRALVLSSGCPVRPGFGLPGRGAGPWGSCRGPRERLRSAGLNPNLITRLAPIRVRAGLLKESASPMATVVMKFGGTSVANIERIQNVARHVKREVDAGNKVAVVVSAMSGVTNQLVAWVKDASPLYDAREYDAVVATGEQVTAGLLAITLQGMGLRARSWTGWQVPIKTNAAHGTARITEIPGAQIKKAIEGGEIAVVTGFQGIEPLEKRISTLGRGGSDTSAVAIAVALEADVCDIYTDVDGVYTTDPRIVPKARRLAKISYEEMLEMASLGSKVLQTRSVELAMVYKVRTRVLSSFVAPDGMKAFSPDNIEDIGTIVCDEDEIVEQQVVSGIAYAKDEAKVTLLKVDDKPGVAARIFGPLADANINVDMIVQNVGADGKHTDMTFTVQAAELTRAIDVLKKAKADIGHFDIKSSADIVKISVIGVGMRSHAGVAAQMFKVLSEKGINIHAISTSEIKVSVLIEAAYAELAVRALHSAYGLDND</sequence>
<evidence type="ECO:0000256" key="1">
    <source>
        <dbReference type="ARBA" id="ARBA00004766"/>
    </source>
</evidence>
<dbReference type="Pfam" id="PF00696">
    <property type="entry name" value="AA_kinase"/>
    <property type="match status" value="1"/>
</dbReference>
<feature type="domain" description="ACT" evidence="17">
    <location>
        <begin position="344"/>
        <end position="428"/>
    </location>
</feature>
<dbReference type="InterPro" id="IPR005260">
    <property type="entry name" value="Asp_kin_monofn"/>
</dbReference>
<evidence type="ECO:0000313" key="19">
    <source>
        <dbReference type="Proteomes" id="UP000199423"/>
    </source>
</evidence>
<dbReference type="PROSITE" id="PS00324">
    <property type="entry name" value="ASPARTOKINASE"/>
    <property type="match status" value="1"/>
</dbReference>
<dbReference type="InterPro" id="IPR054352">
    <property type="entry name" value="ACT_Aspartokinase"/>
</dbReference>
<evidence type="ECO:0000256" key="8">
    <source>
        <dbReference type="ARBA" id="ARBA00022679"/>
    </source>
</evidence>
<feature type="binding site" evidence="14">
    <location>
        <begin position="240"/>
        <end position="241"/>
    </location>
    <ligand>
        <name>ATP</name>
        <dbReference type="ChEBI" id="CHEBI:30616"/>
    </ligand>
</feature>
<name>A0A1I7NUD3_9HYPH</name>
<organism evidence="18 19">
    <name type="scientific">Hyphomicrobium facile</name>
    <dbReference type="NCBI Taxonomy" id="51670"/>
    <lineage>
        <taxon>Bacteria</taxon>
        <taxon>Pseudomonadati</taxon>
        <taxon>Pseudomonadota</taxon>
        <taxon>Alphaproteobacteria</taxon>
        <taxon>Hyphomicrobiales</taxon>
        <taxon>Hyphomicrobiaceae</taxon>
        <taxon>Hyphomicrobium</taxon>
    </lineage>
</organism>
<reference evidence="19" key="1">
    <citation type="submission" date="2016-10" db="EMBL/GenBank/DDBJ databases">
        <authorList>
            <person name="Varghese N."/>
            <person name="Submissions S."/>
        </authorList>
    </citation>
    <scope>NUCLEOTIDE SEQUENCE [LARGE SCALE GENOMIC DNA]</scope>
    <source>
        <strain evidence="19">DSM 1565</strain>
    </source>
</reference>
<dbReference type="CDD" id="cd04261">
    <property type="entry name" value="AAK_AKii-LysC-BS"/>
    <property type="match status" value="1"/>
</dbReference>
<dbReference type="InterPro" id="IPR001048">
    <property type="entry name" value="Asp/Glu/Uridylate_kinase"/>
</dbReference>
<dbReference type="NCBIfam" id="TIGR00657">
    <property type="entry name" value="asp_kinases"/>
    <property type="match status" value="1"/>
</dbReference>
<evidence type="ECO:0000256" key="14">
    <source>
        <dbReference type="PIRSR" id="PIRSR000726-1"/>
    </source>
</evidence>
<dbReference type="GO" id="GO:0009089">
    <property type="term" value="P:lysine biosynthetic process via diaminopimelate"/>
    <property type="evidence" value="ECO:0007669"/>
    <property type="project" value="UniProtKB-UniPathway"/>
</dbReference>
<evidence type="ECO:0000256" key="2">
    <source>
        <dbReference type="ARBA" id="ARBA00004986"/>
    </source>
</evidence>
<keyword evidence="11 14" id="KW-0067">ATP-binding</keyword>
<keyword evidence="12" id="KW-0457">Lysine biosynthesis</keyword>
<dbReference type="GO" id="GO:0005524">
    <property type="term" value="F:ATP binding"/>
    <property type="evidence" value="ECO:0007669"/>
    <property type="project" value="UniProtKB-KW"/>
</dbReference>
<evidence type="ECO:0000256" key="15">
    <source>
        <dbReference type="RuleBase" id="RU003448"/>
    </source>
</evidence>
<dbReference type="InterPro" id="IPR045865">
    <property type="entry name" value="ACT-like_dom_sf"/>
</dbReference>
<dbReference type="Pfam" id="PF22468">
    <property type="entry name" value="ACT_9"/>
    <property type="match status" value="1"/>
</dbReference>
<dbReference type="PANTHER" id="PTHR21499:SF3">
    <property type="entry name" value="ASPARTOKINASE"/>
    <property type="match status" value="1"/>
</dbReference>
<dbReference type="GO" id="GO:0009088">
    <property type="term" value="P:threonine biosynthetic process"/>
    <property type="evidence" value="ECO:0007669"/>
    <property type="project" value="UniProtKB-UniPathway"/>
</dbReference>
<evidence type="ECO:0000256" key="6">
    <source>
        <dbReference type="ARBA" id="ARBA00016273"/>
    </source>
</evidence>
<comment type="similarity">
    <text evidence="4 15">Belongs to the aspartokinase family.</text>
</comment>
<evidence type="ECO:0000256" key="5">
    <source>
        <dbReference type="ARBA" id="ARBA00013059"/>
    </source>
</evidence>
<evidence type="ECO:0000256" key="3">
    <source>
        <dbReference type="ARBA" id="ARBA00005139"/>
    </source>
</evidence>
<dbReference type="InterPro" id="IPR001341">
    <property type="entry name" value="Asp_kinase"/>
</dbReference>
<proteinExistence type="inferred from homology"/>
<comment type="pathway">
    <text evidence="1 16">Amino-acid biosynthesis; L-lysine biosynthesis via DAP pathway; (S)-tetrahydrodipicolinate from L-aspartate: step 1/4.</text>
</comment>
<dbReference type="NCBIfam" id="NF005154">
    <property type="entry name" value="PRK06635.1-2"/>
    <property type="match status" value="1"/>
</dbReference>
<evidence type="ECO:0000313" key="18">
    <source>
        <dbReference type="EMBL" id="SFV38233.1"/>
    </source>
</evidence>
<keyword evidence="9 14" id="KW-0547">Nucleotide-binding</keyword>
<comment type="catalytic activity">
    <reaction evidence="13 15">
        <text>L-aspartate + ATP = 4-phospho-L-aspartate + ADP</text>
        <dbReference type="Rhea" id="RHEA:23776"/>
        <dbReference type="ChEBI" id="CHEBI:29991"/>
        <dbReference type="ChEBI" id="CHEBI:30616"/>
        <dbReference type="ChEBI" id="CHEBI:57535"/>
        <dbReference type="ChEBI" id="CHEBI:456216"/>
        <dbReference type="EC" id="2.7.2.4"/>
    </reaction>
</comment>
<dbReference type="PANTHER" id="PTHR21499">
    <property type="entry name" value="ASPARTATE KINASE"/>
    <property type="match status" value="1"/>
</dbReference>
<dbReference type="SUPFAM" id="SSF55021">
    <property type="entry name" value="ACT-like"/>
    <property type="match status" value="2"/>
</dbReference>
<dbReference type="EC" id="2.7.2.4" evidence="5 15"/>
<dbReference type="AlphaFoldDB" id="A0A1I7NUD3"/>
<evidence type="ECO:0000256" key="10">
    <source>
        <dbReference type="ARBA" id="ARBA00022777"/>
    </source>
</evidence>
<dbReference type="PROSITE" id="PS51671">
    <property type="entry name" value="ACT"/>
    <property type="match status" value="1"/>
</dbReference>
<evidence type="ECO:0000256" key="12">
    <source>
        <dbReference type="ARBA" id="ARBA00023154"/>
    </source>
</evidence>
<evidence type="ECO:0000259" key="17">
    <source>
        <dbReference type="PROSITE" id="PS51671"/>
    </source>
</evidence>
<feature type="binding site" evidence="14">
    <location>
        <position position="246"/>
    </location>
    <ligand>
        <name>ATP</name>
        <dbReference type="ChEBI" id="CHEBI:30616"/>
    </ligand>
</feature>
<feature type="binding site" evidence="14">
    <location>
        <begin position="73"/>
        <end position="76"/>
    </location>
    <ligand>
        <name>ATP</name>
        <dbReference type="ChEBI" id="CHEBI:30616"/>
    </ligand>
</feature>
<comment type="pathway">
    <text evidence="2 16">Amino-acid biosynthesis; L-methionine biosynthesis via de novo pathway; L-homoserine from L-aspartate: step 1/3.</text>
</comment>
<feature type="binding site" evidence="14">
    <location>
        <begin position="276"/>
        <end position="277"/>
    </location>
    <ligand>
        <name>ATP</name>
        <dbReference type="ChEBI" id="CHEBI:30616"/>
    </ligand>
</feature>
<evidence type="ECO:0000256" key="16">
    <source>
        <dbReference type="RuleBase" id="RU004249"/>
    </source>
</evidence>
<evidence type="ECO:0000256" key="9">
    <source>
        <dbReference type="ARBA" id="ARBA00022741"/>
    </source>
</evidence>
<keyword evidence="7 16" id="KW-0028">Amino-acid biosynthesis</keyword>
<protein>
    <recommendedName>
        <fullName evidence="6 15">Aspartokinase</fullName>
        <ecNumber evidence="5 15">2.7.2.4</ecNumber>
    </recommendedName>
</protein>
<dbReference type="InterPro" id="IPR018042">
    <property type="entry name" value="Aspartate_kinase_CS"/>
</dbReference>
<comment type="pathway">
    <text evidence="3 16">Amino-acid biosynthesis; L-threonine biosynthesis; L-threonine from L-aspartate: step 1/5.</text>
</comment>
<feature type="binding site" evidence="14">
    <location>
        <position position="140"/>
    </location>
    <ligand>
        <name>substrate</name>
    </ligand>
</feature>
<dbReference type="CDD" id="cd04923">
    <property type="entry name" value="ACT_AK-LysC-DapG-like_2"/>
    <property type="match status" value="1"/>
</dbReference>
<dbReference type="SUPFAM" id="SSF53633">
    <property type="entry name" value="Carbamate kinase-like"/>
    <property type="match status" value="1"/>
</dbReference>
<dbReference type="FunFam" id="3.30.2130.10:FF:000002">
    <property type="entry name" value="Aspartokinase"/>
    <property type="match status" value="1"/>
</dbReference>
<evidence type="ECO:0000256" key="7">
    <source>
        <dbReference type="ARBA" id="ARBA00022605"/>
    </source>
</evidence>